<accession>A0A226D322</accession>
<dbReference type="Proteomes" id="UP000198287">
    <property type="component" value="Unassembled WGS sequence"/>
</dbReference>
<name>A0A226D322_FOLCA</name>
<gene>
    <name evidence="2" type="ORF">Fcan01_25736</name>
</gene>
<keyword evidence="3" id="KW-1185">Reference proteome</keyword>
<protein>
    <submittedName>
        <fullName evidence="2">Uncharacterized protein</fullName>
    </submittedName>
</protein>
<comment type="caution">
    <text evidence="2">The sequence shown here is derived from an EMBL/GenBank/DDBJ whole genome shotgun (WGS) entry which is preliminary data.</text>
</comment>
<dbReference type="OrthoDB" id="8299208at2759"/>
<evidence type="ECO:0000313" key="3">
    <source>
        <dbReference type="Proteomes" id="UP000198287"/>
    </source>
</evidence>
<keyword evidence="1" id="KW-0472">Membrane</keyword>
<feature type="transmembrane region" description="Helical" evidence="1">
    <location>
        <begin position="32"/>
        <end position="56"/>
    </location>
</feature>
<evidence type="ECO:0000313" key="2">
    <source>
        <dbReference type="EMBL" id="OXA39629.1"/>
    </source>
</evidence>
<sequence>MGRDYVDVAMVTVAVILEISVDSKKVVPKSGFWLWIFGSMILTAFYKTIFTTEVILPYKRTPLWRHIYDLEEHGFQFFLPLTPDKPLFYELYSNGTPLNNFLAFEFGSDIYELALYEGDFPRLLGYAKVANAFVAGDHENGWKSRDDVKPIWRELHYKRPTHLYSNLSRCEDKLAFVDKKGYVKDIIPFLNDNKDGVVFMEGADPDFLLQQHGIQINSSPRKNFVLDRVKFLMVSGIYKRWEEWFRRIRPNKLFPYYANWTRPTVEALEKLDFRSKFVTTLRIWGICCGFCVAVGIIELMYEQCHYLKKVVTYASRIMTENG</sequence>
<evidence type="ECO:0000256" key="1">
    <source>
        <dbReference type="SAM" id="Phobius"/>
    </source>
</evidence>
<keyword evidence="1" id="KW-1133">Transmembrane helix</keyword>
<proteinExistence type="predicted"/>
<reference evidence="2 3" key="1">
    <citation type="submission" date="2015-12" db="EMBL/GenBank/DDBJ databases">
        <title>The genome of Folsomia candida.</title>
        <authorList>
            <person name="Faddeeva A."/>
            <person name="Derks M.F."/>
            <person name="Anvar Y."/>
            <person name="Smit S."/>
            <person name="Van Straalen N."/>
            <person name="Roelofs D."/>
        </authorList>
    </citation>
    <scope>NUCLEOTIDE SEQUENCE [LARGE SCALE GENOMIC DNA]</scope>
    <source>
        <strain evidence="2 3">VU population</strain>
        <tissue evidence="2">Whole body</tissue>
    </source>
</reference>
<dbReference type="EMBL" id="LNIX01000038">
    <property type="protein sequence ID" value="OXA39629.1"/>
    <property type="molecule type" value="Genomic_DNA"/>
</dbReference>
<dbReference type="AlphaFoldDB" id="A0A226D322"/>
<feature type="transmembrane region" description="Helical" evidence="1">
    <location>
        <begin position="283"/>
        <end position="301"/>
    </location>
</feature>
<organism evidence="2 3">
    <name type="scientific">Folsomia candida</name>
    <name type="common">Springtail</name>
    <dbReference type="NCBI Taxonomy" id="158441"/>
    <lineage>
        <taxon>Eukaryota</taxon>
        <taxon>Metazoa</taxon>
        <taxon>Ecdysozoa</taxon>
        <taxon>Arthropoda</taxon>
        <taxon>Hexapoda</taxon>
        <taxon>Collembola</taxon>
        <taxon>Entomobryomorpha</taxon>
        <taxon>Isotomoidea</taxon>
        <taxon>Isotomidae</taxon>
        <taxon>Proisotominae</taxon>
        <taxon>Folsomia</taxon>
    </lineage>
</organism>
<keyword evidence="1" id="KW-0812">Transmembrane</keyword>